<dbReference type="Proteomes" id="UP001389717">
    <property type="component" value="Unassembled WGS sequence"/>
</dbReference>
<evidence type="ECO:0000313" key="3">
    <source>
        <dbReference type="Proteomes" id="UP001389717"/>
    </source>
</evidence>
<organism evidence="2 3">
    <name type="scientific">Rossellomorea oryzaecorticis</name>
    <dbReference type="NCBI Taxonomy" id="1396505"/>
    <lineage>
        <taxon>Bacteria</taxon>
        <taxon>Bacillati</taxon>
        <taxon>Bacillota</taxon>
        <taxon>Bacilli</taxon>
        <taxon>Bacillales</taxon>
        <taxon>Bacillaceae</taxon>
        <taxon>Rossellomorea</taxon>
    </lineage>
</organism>
<evidence type="ECO:0000256" key="1">
    <source>
        <dbReference type="SAM" id="Phobius"/>
    </source>
</evidence>
<name>A0ABU9K6Q8_9BACI</name>
<sequence length="92" mass="9860">MAKRYYSILSGVFFVMAVFPLAAGLTEWGNELYVSVLNVSVFLPLIFGVLGLLFALFGVKGKVKVSLVTANVLGVSLSAFLVFIAMYGFQGA</sequence>
<comment type="caution">
    <text evidence="2">The sequence shown here is derived from an EMBL/GenBank/DDBJ whole genome shotgun (WGS) entry which is preliminary data.</text>
</comment>
<keyword evidence="1" id="KW-0472">Membrane</keyword>
<gene>
    <name evidence="2" type="ORF">AAEO50_02730</name>
</gene>
<protein>
    <submittedName>
        <fullName evidence="2">Uncharacterized protein</fullName>
    </submittedName>
</protein>
<dbReference type="RefSeq" id="WP_341980148.1">
    <property type="nucleotide sequence ID" value="NZ_JBBYAF010000003.1"/>
</dbReference>
<reference evidence="2 3" key="1">
    <citation type="submission" date="2024-04" db="EMBL/GenBank/DDBJ databases">
        <title>Bacillus oryzaecorticis sp. nov., a moderately halophilic bacterium isolated from rice husks.</title>
        <authorList>
            <person name="Zhu H.-S."/>
        </authorList>
    </citation>
    <scope>NUCLEOTIDE SEQUENCE [LARGE SCALE GENOMIC DNA]</scope>
    <source>
        <strain evidence="2 3">ZC255</strain>
    </source>
</reference>
<feature type="transmembrane region" description="Helical" evidence="1">
    <location>
        <begin position="34"/>
        <end position="56"/>
    </location>
</feature>
<dbReference type="EMBL" id="JBBYAF010000003">
    <property type="protein sequence ID" value="MEL3971182.1"/>
    <property type="molecule type" value="Genomic_DNA"/>
</dbReference>
<feature type="transmembrane region" description="Helical" evidence="1">
    <location>
        <begin position="68"/>
        <end position="89"/>
    </location>
</feature>
<keyword evidence="1" id="KW-0812">Transmembrane</keyword>
<evidence type="ECO:0000313" key="2">
    <source>
        <dbReference type="EMBL" id="MEL3971182.1"/>
    </source>
</evidence>
<keyword evidence="1" id="KW-1133">Transmembrane helix</keyword>
<accession>A0ABU9K6Q8</accession>
<keyword evidence="3" id="KW-1185">Reference proteome</keyword>
<proteinExistence type="predicted"/>